<feature type="compositionally biased region" description="Polar residues" evidence="7">
    <location>
        <begin position="74"/>
        <end position="86"/>
    </location>
</feature>
<organism evidence="9 10">
    <name type="scientific">Mortierella polycephala</name>
    <dbReference type="NCBI Taxonomy" id="41804"/>
    <lineage>
        <taxon>Eukaryota</taxon>
        <taxon>Fungi</taxon>
        <taxon>Fungi incertae sedis</taxon>
        <taxon>Mucoromycota</taxon>
        <taxon>Mortierellomycotina</taxon>
        <taxon>Mortierellomycetes</taxon>
        <taxon>Mortierellales</taxon>
        <taxon>Mortierellaceae</taxon>
        <taxon>Mortierella</taxon>
    </lineage>
</organism>
<evidence type="ECO:0000256" key="5">
    <source>
        <dbReference type="ARBA" id="ARBA00022845"/>
    </source>
</evidence>
<dbReference type="InterPro" id="IPR016135">
    <property type="entry name" value="UBQ-conjugating_enzyme/RWD"/>
</dbReference>
<evidence type="ECO:0000256" key="1">
    <source>
        <dbReference type="ARBA" id="ARBA00004496"/>
    </source>
</evidence>
<feature type="region of interest" description="Disordered" evidence="7">
    <location>
        <begin position="315"/>
        <end position="335"/>
    </location>
</feature>
<dbReference type="InterPro" id="IPR020568">
    <property type="entry name" value="Ribosomal_Su5_D2-typ_SF"/>
</dbReference>
<keyword evidence="5" id="KW-0810">Translation regulation</keyword>
<dbReference type="GO" id="GO:0006446">
    <property type="term" value="P:regulation of translational initiation"/>
    <property type="evidence" value="ECO:0007669"/>
    <property type="project" value="TreeGrafter"/>
</dbReference>
<keyword evidence="4" id="KW-0678">Repressor</keyword>
<dbReference type="InterPro" id="IPR001498">
    <property type="entry name" value="Impact_N"/>
</dbReference>
<feature type="region of interest" description="Disordered" evidence="7">
    <location>
        <begin position="188"/>
        <end position="212"/>
    </location>
</feature>
<gene>
    <name evidence="9" type="ORF">BG011_005615</name>
</gene>
<dbReference type="EMBL" id="JAAAJA010000391">
    <property type="protein sequence ID" value="KAG0254645.1"/>
    <property type="molecule type" value="Genomic_DNA"/>
</dbReference>
<evidence type="ECO:0000256" key="6">
    <source>
        <dbReference type="ARBA" id="ARBA00023016"/>
    </source>
</evidence>
<feature type="domain" description="RWD" evidence="8">
    <location>
        <begin position="468"/>
        <end position="622"/>
    </location>
</feature>
<comment type="subcellular location">
    <subcellularLocation>
        <location evidence="1">Cytoplasm</location>
    </subcellularLocation>
</comment>
<dbReference type="InterPro" id="IPR006575">
    <property type="entry name" value="RWD_dom"/>
</dbReference>
<dbReference type="Pfam" id="PF05773">
    <property type="entry name" value="RWD"/>
    <property type="match status" value="1"/>
</dbReference>
<comment type="similarity">
    <text evidence="2">Belongs to the IMPACT family.</text>
</comment>
<dbReference type="InterPro" id="IPR023582">
    <property type="entry name" value="Impact"/>
</dbReference>
<dbReference type="PANTHER" id="PTHR16301:SF25">
    <property type="entry name" value="PROTEIN IMPACT"/>
    <property type="match status" value="1"/>
</dbReference>
<name>A0A9P6U131_9FUNG</name>
<dbReference type="GO" id="GO:0140469">
    <property type="term" value="P:GCN2-mediated signaling"/>
    <property type="evidence" value="ECO:0007669"/>
    <property type="project" value="TreeGrafter"/>
</dbReference>
<dbReference type="SUPFAM" id="SSF54495">
    <property type="entry name" value="UBC-like"/>
    <property type="match status" value="1"/>
</dbReference>
<dbReference type="OrthoDB" id="69641at2759"/>
<feature type="region of interest" description="Disordered" evidence="7">
    <location>
        <begin position="64"/>
        <end position="87"/>
    </location>
</feature>
<keyword evidence="6" id="KW-0346">Stress response</keyword>
<evidence type="ECO:0000313" key="10">
    <source>
        <dbReference type="Proteomes" id="UP000726737"/>
    </source>
</evidence>
<feature type="compositionally biased region" description="Acidic residues" evidence="7">
    <location>
        <begin position="409"/>
        <end position="425"/>
    </location>
</feature>
<evidence type="ECO:0000313" key="9">
    <source>
        <dbReference type="EMBL" id="KAG0254645.1"/>
    </source>
</evidence>
<feature type="region of interest" description="Disordered" evidence="7">
    <location>
        <begin position="864"/>
        <end position="887"/>
    </location>
</feature>
<reference evidence="9" key="1">
    <citation type="journal article" date="2020" name="Fungal Divers.">
        <title>Resolving the Mortierellaceae phylogeny through synthesis of multi-gene phylogenetics and phylogenomics.</title>
        <authorList>
            <person name="Vandepol N."/>
            <person name="Liber J."/>
            <person name="Desiro A."/>
            <person name="Na H."/>
            <person name="Kennedy M."/>
            <person name="Barry K."/>
            <person name="Grigoriev I.V."/>
            <person name="Miller A.N."/>
            <person name="O'Donnell K."/>
            <person name="Stajich J.E."/>
            <person name="Bonito G."/>
        </authorList>
    </citation>
    <scope>NUCLEOTIDE SEQUENCE</scope>
    <source>
        <strain evidence="9">KOD948</strain>
    </source>
</reference>
<dbReference type="AlphaFoldDB" id="A0A9P6U131"/>
<feature type="region of interest" description="Disordered" evidence="7">
    <location>
        <begin position="389"/>
        <end position="430"/>
    </location>
</feature>
<dbReference type="Proteomes" id="UP000726737">
    <property type="component" value="Unassembled WGS sequence"/>
</dbReference>
<dbReference type="PANTHER" id="PTHR16301">
    <property type="entry name" value="IMPACT-RELATED"/>
    <property type="match status" value="1"/>
</dbReference>
<feature type="compositionally biased region" description="Low complexity" evidence="7">
    <location>
        <begin position="64"/>
        <end position="73"/>
    </location>
</feature>
<dbReference type="InterPro" id="IPR036956">
    <property type="entry name" value="Impact_N_sf"/>
</dbReference>
<feature type="region of interest" description="Disordered" evidence="7">
    <location>
        <begin position="633"/>
        <end position="691"/>
    </location>
</feature>
<proteinExistence type="inferred from homology"/>
<evidence type="ECO:0000256" key="3">
    <source>
        <dbReference type="ARBA" id="ARBA00022490"/>
    </source>
</evidence>
<evidence type="ECO:0000256" key="2">
    <source>
        <dbReference type="ARBA" id="ARBA00007665"/>
    </source>
</evidence>
<dbReference type="Gene3D" id="3.30.230.30">
    <property type="entry name" value="Impact, N-terminal domain"/>
    <property type="match status" value="1"/>
</dbReference>
<dbReference type="SUPFAM" id="SSF54211">
    <property type="entry name" value="Ribosomal protein S5 domain 2-like"/>
    <property type="match status" value="1"/>
</dbReference>
<feature type="compositionally biased region" description="Acidic residues" evidence="7">
    <location>
        <begin position="656"/>
        <end position="684"/>
    </location>
</feature>
<keyword evidence="3" id="KW-0963">Cytoplasm</keyword>
<accession>A0A9P6U131</accession>
<dbReference type="Gene3D" id="3.10.110.10">
    <property type="entry name" value="Ubiquitin Conjugating Enzyme"/>
    <property type="match status" value="1"/>
</dbReference>
<evidence type="ECO:0000259" key="8">
    <source>
        <dbReference type="PROSITE" id="PS50908"/>
    </source>
</evidence>
<dbReference type="PROSITE" id="PS50908">
    <property type="entry name" value="RWD"/>
    <property type="match status" value="1"/>
</dbReference>
<evidence type="ECO:0000256" key="7">
    <source>
        <dbReference type="SAM" id="MobiDB-lite"/>
    </source>
</evidence>
<sequence length="887" mass="98877">MLTLEIQQIKPKGRHEVTEDDVLSLQTHWRVTDFDLNRMRVVFQLEEKLGLEMAERRRQEILQQHQKLSSSKSITTPMDHSSSTSLELPRLRRRRASQDDIEARIWQSRRRSLMNRQSPASTDATAMDLGFSDLDTDLADGNFFHCNSNDSVPCLRSATVSFKAHRNVPASWIKQRIEHSGSCPSFLDTQAVSSSSSSTPVTPTQTESHPVRSARERIAAFQQNKVLLRSLANMRHETESNSVQFLPTVVELDTQDLGQKKVEALILSRCPPSGHLSVQVNGSMSLPQTFSLMVHQHGQLTKGFSKALKHALKRSSWNGTRSSPMGYPSMNRHRSQIRRSLDGSTRPLVLSRAKSWNECPCSGKTLMAITTTPCSEREHSNCALKRKSSFGAADGSRHGRRRLGAAEDIMSDGEDQDDDGEEEEVHSDAVDEHQLFELTYGVRHNYIHTNRLEGERVIRPIRTSVLEEEALAIVSIYGPSSFYAAPGNNFAATADRSSKSRSATAAVTASSPVYTLRVSLEEPDFDYDPTSIECHQTNNNTGDISQRNRSKKELELCIYFPRDYPDTENAPVHEIVSIYYGAQRLTDDMIQEINHGLDQCFVPGEVVVFSWIEWLRTYLEDLETRIQEENLADKDKDHHHHHLHDRSKDGRQDTGTNEEGDEGDDSEDRDHVDDDDDEEEEGEASEGQRATSDYFAADGASHDSTAISSSLASLSLHPPASDTHSPRVSGRPILHIHTGAPIVDRKSVFVAHLAAITQPGEVPWMLEQLKQENKKVIKATHNIMAFRVENPNGSIAQDNDDDGETAAGSRLLHLMSILDVKNVVVVVSRWYGGIPLSADRFKHINNAARQLLDECGYIQGASSVDAAASSGTNKKKGKGKGKKSGKK</sequence>
<dbReference type="CDD" id="cd23821">
    <property type="entry name" value="RWD_IMPACT"/>
    <property type="match status" value="1"/>
</dbReference>
<feature type="compositionally biased region" description="Basic residues" evidence="7">
    <location>
        <begin position="873"/>
        <end position="887"/>
    </location>
</feature>
<evidence type="ECO:0000256" key="4">
    <source>
        <dbReference type="ARBA" id="ARBA00022491"/>
    </source>
</evidence>
<comment type="caution">
    <text evidence="9">The sequence shown here is derived from an EMBL/GenBank/DDBJ whole genome shotgun (WGS) entry which is preliminary data.</text>
</comment>
<feature type="compositionally biased region" description="Low complexity" evidence="7">
    <location>
        <begin position="189"/>
        <end position="208"/>
    </location>
</feature>
<dbReference type="GO" id="GO:0005737">
    <property type="term" value="C:cytoplasm"/>
    <property type="evidence" value="ECO:0007669"/>
    <property type="project" value="UniProtKB-SubCell"/>
</dbReference>
<dbReference type="Pfam" id="PF01205">
    <property type="entry name" value="Impact_N"/>
    <property type="match status" value="1"/>
</dbReference>
<protein>
    <recommendedName>
        <fullName evidence="8">RWD domain-containing protein</fullName>
    </recommendedName>
</protein>
<keyword evidence="10" id="KW-1185">Reference proteome</keyword>